<keyword evidence="10" id="KW-1185">Reference proteome</keyword>
<dbReference type="EMBL" id="JBGFFX010000003">
    <property type="protein sequence ID" value="MEY8770261.1"/>
    <property type="molecule type" value="Genomic_DNA"/>
</dbReference>
<dbReference type="Pfam" id="PF01848">
    <property type="entry name" value="HOK_GEF"/>
    <property type="match status" value="1"/>
</dbReference>
<name>A0ABV4E5R5_9GAMM</name>
<dbReference type="InterPro" id="IPR000021">
    <property type="entry name" value="Hok/gef_toxin"/>
</dbReference>
<organism evidence="9 10">
    <name type="scientific">Erwinia aeris</name>
    <dbReference type="NCBI Taxonomy" id="3239803"/>
    <lineage>
        <taxon>Bacteria</taxon>
        <taxon>Pseudomonadati</taxon>
        <taxon>Pseudomonadota</taxon>
        <taxon>Gammaproteobacteria</taxon>
        <taxon>Enterobacterales</taxon>
        <taxon>Erwiniaceae</taxon>
        <taxon>Erwinia</taxon>
    </lineage>
</organism>
<dbReference type="Proteomes" id="UP001565243">
    <property type="component" value="Unassembled WGS sequence"/>
</dbReference>
<evidence type="ECO:0000256" key="6">
    <source>
        <dbReference type="ARBA" id="ARBA00022989"/>
    </source>
</evidence>
<reference evidence="9 10" key="1">
    <citation type="submission" date="2024-07" db="EMBL/GenBank/DDBJ databases">
        <authorList>
            <person name="Hebao G."/>
        </authorList>
    </citation>
    <scope>NUCLEOTIDE SEQUENCE [LARGE SCALE GENOMIC DNA]</scope>
    <source>
        <strain evidence="9 10">ACCC 02193</strain>
    </source>
</reference>
<keyword evidence="7" id="KW-0472">Membrane</keyword>
<keyword evidence="3" id="KW-0997">Cell inner membrane</keyword>
<evidence type="ECO:0000256" key="5">
    <source>
        <dbReference type="ARBA" id="ARBA00022692"/>
    </source>
</evidence>
<evidence type="ECO:0000256" key="4">
    <source>
        <dbReference type="ARBA" id="ARBA00022649"/>
    </source>
</evidence>
<keyword evidence="4" id="KW-1277">Toxin-antitoxin system</keyword>
<sequence length="51" mass="5657">MKAAKLLFLSLLIFCVTVLIFTWITRGSLCELHIRQGGTEVVASLAYESGR</sequence>
<dbReference type="RefSeq" id="WP_253455735.1">
    <property type="nucleotide sequence ID" value="NZ_JBGFFX010000003.1"/>
</dbReference>
<evidence type="ECO:0000256" key="8">
    <source>
        <dbReference type="RuleBase" id="RU221113"/>
    </source>
</evidence>
<evidence type="ECO:0000256" key="2">
    <source>
        <dbReference type="ARBA" id="ARBA00022475"/>
    </source>
</evidence>
<keyword evidence="6" id="KW-1133">Transmembrane helix</keyword>
<keyword evidence="5" id="KW-0812">Transmembrane</keyword>
<evidence type="ECO:0000313" key="10">
    <source>
        <dbReference type="Proteomes" id="UP001565243"/>
    </source>
</evidence>
<evidence type="ECO:0000313" key="9">
    <source>
        <dbReference type="EMBL" id="MEY8770261.1"/>
    </source>
</evidence>
<dbReference type="PRINTS" id="PR00281">
    <property type="entry name" value="HOKGEFTOXIC"/>
</dbReference>
<comment type="similarity">
    <text evidence="8">Belongs to the hok/gef family.</text>
</comment>
<accession>A0ABV4E5R5</accession>
<gene>
    <name evidence="9" type="ORF">AB6T85_07455</name>
</gene>
<evidence type="ECO:0000256" key="7">
    <source>
        <dbReference type="ARBA" id="ARBA00023136"/>
    </source>
</evidence>
<keyword evidence="2" id="KW-1003">Cell membrane</keyword>
<comment type="subcellular location">
    <subcellularLocation>
        <location evidence="1 8">Cell inner membrane</location>
        <topology evidence="1 8">Single-pass membrane protein</topology>
    </subcellularLocation>
</comment>
<proteinExistence type="inferred from homology"/>
<evidence type="ECO:0000256" key="3">
    <source>
        <dbReference type="ARBA" id="ARBA00022519"/>
    </source>
</evidence>
<protein>
    <submittedName>
        <fullName evidence="9">Hok/Gef family protein</fullName>
    </submittedName>
</protein>
<evidence type="ECO:0000256" key="1">
    <source>
        <dbReference type="ARBA" id="ARBA00004377"/>
    </source>
</evidence>
<comment type="caution">
    <text evidence="9">The sequence shown here is derived from an EMBL/GenBank/DDBJ whole genome shotgun (WGS) entry which is preliminary data.</text>
</comment>